<reference evidence="1 2" key="1">
    <citation type="submission" date="2023-09" db="EMBL/GenBank/DDBJ databases">
        <title>Complete-Gapless Cercospora beticola genome.</title>
        <authorList>
            <person name="Wyatt N.A."/>
            <person name="Spanner R.E."/>
            <person name="Bolton M.D."/>
        </authorList>
    </citation>
    <scope>NUCLEOTIDE SEQUENCE [LARGE SCALE GENOMIC DNA]</scope>
    <source>
        <strain evidence="1">Cb09-40</strain>
    </source>
</reference>
<dbReference type="GeneID" id="35434686"/>
<protein>
    <submittedName>
        <fullName evidence="1">Uncharacterized protein</fullName>
    </submittedName>
</protein>
<proteinExistence type="predicted"/>
<dbReference type="RefSeq" id="XP_023450504.2">
    <property type="nucleotide sequence ID" value="XM_023603675.2"/>
</dbReference>
<keyword evidence="2" id="KW-1185">Reference proteome</keyword>
<sequence length="318" mass="33855">MSIFILARYCFQNKLLQFQLKAGFATSSSLNTVAGATVASPVTVAVTGTAPAPATTSFAEVIGGKSIEALAFSAIRLPKSPLSLARSAGQNVHIANPVAAPTDNSIRKPADLISSLILCLSFFRAATCSANKREALTSLFLARSTNLAIRLLCLLVSARSALPTASALESQAGPTFSRLKAVLVAGPAVFVSPRVGGVFCNNLSIGTGYGSISLVLINFKFGLCSNRWSFEILLKCCVSREFERAPSWNRMLARELEVVEKARVAFWREVASVELNKVPAMIAGVSMKVKKASTREGRGNEVGVCKARRERLIARDAG</sequence>
<dbReference type="Proteomes" id="UP001302367">
    <property type="component" value="Chromosome 9"/>
</dbReference>
<gene>
    <name evidence="1" type="ORF">RHO25_012445</name>
</gene>
<accession>A0ABZ0P7L0</accession>
<evidence type="ECO:0000313" key="2">
    <source>
        <dbReference type="Proteomes" id="UP001302367"/>
    </source>
</evidence>
<evidence type="ECO:0000313" key="1">
    <source>
        <dbReference type="EMBL" id="WPB07781.1"/>
    </source>
</evidence>
<dbReference type="EMBL" id="CP134192">
    <property type="protein sequence ID" value="WPB07781.1"/>
    <property type="molecule type" value="Genomic_DNA"/>
</dbReference>
<organism evidence="1 2">
    <name type="scientific">Cercospora beticola</name>
    <name type="common">Sugarbeet leaf spot fungus</name>
    <dbReference type="NCBI Taxonomy" id="122368"/>
    <lineage>
        <taxon>Eukaryota</taxon>
        <taxon>Fungi</taxon>
        <taxon>Dikarya</taxon>
        <taxon>Ascomycota</taxon>
        <taxon>Pezizomycotina</taxon>
        <taxon>Dothideomycetes</taxon>
        <taxon>Dothideomycetidae</taxon>
        <taxon>Mycosphaerellales</taxon>
        <taxon>Mycosphaerellaceae</taxon>
        <taxon>Cercospora</taxon>
    </lineage>
</organism>
<name>A0ABZ0P7L0_CERBT</name>